<proteinExistence type="predicted"/>
<dbReference type="InterPro" id="IPR000182">
    <property type="entry name" value="GNAT_dom"/>
</dbReference>
<protein>
    <submittedName>
        <fullName evidence="2">GNAT family N-acetyltransferase</fullName>
    </submittedName>
</protein>
<reference evidence="2 3" key="1">
    <citation type="submission" date="2024-08" db="EMBL/GenBank/DDBJ databases">
        <title>Genome mining of Saccharopolyspora cebuensis PGLac3 from Nigerian medicinal plant.</title>
        <authorList>
            <person name="Ezeobiora C.E."/>
            <person name="Igbokwe N.H."/>
            <person name="Amin D.H."/>
            <person name="Mendie U.E."/>
        </authorList>
    </citation>
    <scope>NUCLEOTIDE SEQUENCE [LARGE SCALE GENOMIC DNA]</scope>
    <source>
        <strain evidence="2 3">PGLac3</strain>
    </source>
</reference>
<dbReference type="Pfam" id="PF00583">
    <property type="entry name" value="Acetyltransf_1"/>
    <property type="match status" value="1"/>
</dbReference>
<dbReference type="Proteomes" id="UP001564626">
    <property type="component" value="Unassembled WGS sequence"/>
</dbReference>
<feature type="domain" description="N-acetyltransferase" evidence="1">
    <location>
        <begin position="109"/>
        <end position="249"/>
    </location>
</feature>
<evidence type="ECO:0000259" key="1">
    <source>
        <dbReference type="PROSITE" id="PS51186"/>
    </source>
</evidence>
<accession>A0ABV4CH35</accession>
<gene>
    <name evidence="2" type="ORF">AB8O55_13470</name>
</gene>
<evidence type="ECO:0000313" key="2">
    <source>
        <dbReference type="EMBL" id="MEY8040410.1"/>
    </source>
</evidence>
<comment type="caution">
    <text evidence="2">The sequence shown here is derived from an EMBL/GenBank/DDBJ whole genome shotgun (WGS) entry which is preliminary data.</text>
</comment>
<dbReference type="SUPFAM" id="SSF55729">
    <property type="entry name" value="Acyl-CoA N-acyltransferases (Nat)"/>
    <property type="match status" value="1"/>
</dbReference>
<dbReference type="PROSITE" id="PS51186">
    <property type="entry name" value="GNAT"/>
    <property type="match status" value="1"/>
</dbReference>
<keyword evidence="3" id="KW-1185">Reference proteome</keyword>
<name>A0ABV4CH35_9PSEU</name>
<dbReference type="InterPro" id="IPR016181">
    <property type="entry name" value="Acyl_CoA_acyltransferase"/>
</dbReference>
<organism evidence="2 3">
    <name type="scientific">Saccharopolyspora cebuensis</name>
    <dbReference type="NCBI Taxonomy" id="418759"/>
    <lineage>
        <taxon>Bacteria</taxon>
        <taxon>Bacillati</taxon>
        <taxon>Actinomycetota</taxon>
        <taxon>Actinomycetes</taxon>
        <taxon>Pseudonocardiales</taxon>
        <taxon>Pseudonocardiaceae</taxon>
        <taxon>Saccharopolyspora</taxon>
    </lineage>
</organism>
<evidence type="ECO:0000313" key="3">
    <source>
        <dbReference type="Proteomes" id="UP001564626"/>
    </source>
</evidence>
<sequence>MRELPTPAAVADATEDPLLRWGAQALTPEHPHARGSAWCSGAAVAVLAPGLNRADRLLFTGPADDATRLLAGLLPGLGPGRWRPIASTALAHRVADRLELPVRGTFGWMDLRAPAPADVPVGVGWLPAGSAAEVTALLRTANPRSYLFPDDPGAVRWAGVRGADGTLLSVGADAWPAPGLRFLAGVATHPASRGQHLSTMVCTFLVRELARHGDVALMADADNAPALRLYRGLGFEYRSVTALAVPEPA</sequence>
<dbReference type="Gene3D" id="3.40.630.30">
    <property type="match status" value="1"/>
</dbReference>
<dbReference type="EMBL" id="JBGEHV010000021">
    <property type="protein sequence ID" value="MEY8040410.1"/>
    <property type="molecule type" value="Genomic_DNA"/>
</dbReference>
<dbReference type="RefSeq" id="WP_345367355.1">
    <property type="nucleotide sequence ID" value="NZ_BAABII010000018.1"/>
</dbReference>